<dbReference type="GO" id="GO:0000155">
    <property type="term" value="F:phosphorelay sensor kinase activity"/>
    <property type="evidence" value="ECO:0007669"/>
    <property type="project" value="InterPro"/>
</dbReference>
<dbReference type="RefSeq" id="WP_160115194.1">
    <property type="nucleotide sequence ID" value="NZ_FNVA01000006.1"/>
</dbReference>
<accession>A0A1H6AUS1</accession>
<evidence type="ECO:0000256" key="13">
    <source>
        <dbReference type="ARBA" id="ARBA00023136"/>
    </source>
</evidence>
<feature type="transmembrane region" description="Helical" evidence="15">
    <location>
        <begin position="99"/>
        <end position="121"/>
    </location>
</feature>
<evidence type="ECO:0000256" key="6">
    <source>
        <dbReference type="ARBA" id="ARBA00022679"/>
    </source>
</evidence>
<keyword evidence="7 15" id="KW-0812">Transmembrane</keyword>
<dbReference type="Proteomes" id="UP000236728">
    <property type="component" value="Unassembled WGS sequence"/>
</dbReference>
<dbReference type="SMART" id="SM00388">
    <property type="entry name" value="HisKA"/>
    <property type="match status" value="1"/>
</dbReference>
<dbReference type="EMBL" id="FNVA01000006">
    <property type="protein sequence ID" value="SEG52261.1"/>
    <property type="molecule type" value="Genomic_DNA"/>
</dbReference>
<dbReference type="FunFam" id="3.30.565.10:FF:000010">
    <property type="entry name" value="Sensor histidine kinase RcsC"/>
    <property type="match status" value="1"/>
</dbReference>
<dbReference type="SUPFAM" id="SSF47384">
    <property type="entry name" value="Homodimeric domain of signal transducing histidine kinase"/>
    <property type="match status" value="1"/>
</dbReference>
<feature type="transmembrane region" description="Helical" evidence="15">
    <location>
        <begin position="203"/>
        <end position="236"/>
    </location>
</feature>
<organism evidence="17 18">
    <name type="scientific">Bryocella elongata</name>
    <dbReference type="NCBI Taxonomy" id="863522"/>
    <lineage>
        <taxon>Bacteria</taxon>
        <taxon>Pseudomonadati</taxon>
        <taxon>Acidobacteriota</taxon>
        <taxon>Terriglobia</taxon>
        <taxon>Terriglobales</taxon>
        <taxon>Acidobacteriaceae</taxon>
        <taxon>Bryocella</taxon>
    </lineage>
</organism>
<dbReference type="InterPro" id="IPR003594">
    <property type="entry name" value="HATPase_dom"/>
</dbReference>
<keyword evidence="5" id="KW-0597">Phosphoprotein</keyword>
<dbReference type="Gene3D" id="1.10.287.130">
    <property type="match status" value="1"/>
</dbReference>
<name>A0A1H6AUS1_9BACT</name>
<dbReference type="FunFam" id="1.10.287.130:FF:000038">
    <property type="entry name" value="Sensory transduction histidine kinase"/>
    <property type="match status" value="1"/>
</dbReference>
<dbReference type="GO" id="GO:0005886">
    <property type="term" value="C:plasma membrane"/>
    <property type="evidence" value="ECO:0007669"/>
    <property type="project" value="UniProtKB-SubCell"/>
</dbReference>
<evidence type="ECO:0000256" key="3">
    <source>
        <dbReference type="ARBA" id="ARBA00012438"/>
    </source>
</evidence>
<evidence type="ECO:0000256" key="10">
    <source>
        <dbReference type="ARBA" id="ARBA00022840"/>
    </source>
</evidence>
<dbReference type="PANTHER" id="PTHR43711">
    <property type="entry name" value="TWO-COMPONENT HISTIDINE KINASE"/>
    <property type="match status" value="1"/>
</dbReference>
<keyword evidence="18" id="KW-1185">Reference proteome</keyword>
<dbReference type="Pfam" id="PF05231">
    <property type="entry name" value="MASE1"/>
    <property type="match status" value="1"/>
</dbReference>
<evidence type="ECO:0000259" key="16">
    <source>
        <dbReference type="PROSITE" id="PS50109"/>
    </source>
</evidence>
<dbReference type="InterPro" id="IPR003661">
    <property type="entry name" value="HisK_dim/P_dom"/>
</dbReference>
<dbReference type="PANTHER" id="PTHR43711:SF26">
    <property type="entry name" value="SENSOR HISTIDINE KINASE RCSC"/>
    <property type="match status" value="1"/>
</dbReference>
<proteinExistence type="predicted"/>
<dbReference type="SMART" id="SM00387">
    <property type="entry name" value="HATPase_c"/>
    <property type="match status" value="1"/>
</dbReference>
<evidence type="ECO:0000256" key="4">
    <source>
        <dbReference type="ARBA" id="ARBA00022475"/>
    </source>
</evidence>
<evidence type="ECO:0000256" key="14">
    <source>
        <dbReference type="ARBA" id="ARBA00023306"/>
    </source>
</evidence>
<dbReference type="InterPro" id="IPR050736">
    <property type="entry name" value="Sensor_HK_Regulatory"/>
</dbReference>
<evidence type="ECO:0000256" key="7">
    <source>
        <dbReference type="ARBA" id="ARBA00022692"/>
    </source>
</evidence>
<feature type="transmembrane region" description="Helical" evidence="15">
    <location>
        <begin position="25"/>
        <end position="43"/>
    </location>
</feature>
<dbReference type="OrthoDB" id="9804263at2"/>
<feature type="transmembrane region" description="Helical" evidence="15">
    <location>
        <begin position="275"/>
        <end position="295"/>
    </location>
</feature>
<keyword evidence="9 17" id="KW-0418">Kinase</keyword>
<dbReference type="SUPFAM" id="SSF55874">
    <property type="entry name" value="ATPase domain of HSP90 chaperone/DNA topoisomerase II/histidine kinase"/>
    <property type="match status" value="1"/>
</dbReference>
<reference evidence="17 18" key="1">
    <citation type="submission" date="2016-10" db="EMBL/GenBank/DDBJ databases">
        <authorList>
            <person name="de Groot N.N."/>
        </authorList>
    </citation>
    <scope>NUCLEOTIDE SEQUENCE [LARGE SCALE GENOMIC DNA]</scope>
    <source>
        <strain evidence="17 18">DSM 22489</strain>
    </source>
</reference>
<dbReference type="InterPro" id="IPR036097">
    <property type="entry name" value="HisK_dim/P_sf"/>
</dbReference>
<evidence type="ECO:0000256" key="1">
    <source>
        <dbReference type="ARBA" id="ARBA00000085"/>
    </source>
</evidence>
<protein>
    <recommendedName>
        <fullName evidence="3">histidine kinase</fullName>
        <ecNumber evidence="3">2.7.13.3</ecNumber>
    </recommendedName>
</protein>
<feature type="transmembrane region" description="Helical" evidence="15">
    <location>
        <begin position="170"/>
        <end position="191"/>
    </location>
</feature>
<comment type="subcellular location">
    <subcellularLocation>
        <location evidence="2">Cell membrane</location>
        <topology evidence="2">Multi-pass membrane protein</topology>
    </subcellularLocation>
</comment>
<evidence type="ECO:0000313" key="17">
    <source>
        <dbReference type="EMBL" id="SEG52261.1"/>
    </source>
</evidence>
<evidence type="ECO:0000256" key="11">
    <source>
        <dbReference type="ARBA" id="ARBA00022989"/>
    </source>
</evidence>
<keyword evidence="12" id="KW-0902">Two-component regulatory system</keyword>
<sequence length="613" mass="67541">MFGIFPQIDPPEASQASGPPRDARIWLVALCVLVCEVISTLVNNQSYKLDGASLVWLPNGIVMGALVSSRRKQWPALLGIGFVIDLMVNEIVGGPLITALTFALFNSIECFVGAVMLYRFLYPRARLTDWHQMRAFLLYGVMIAPAIASCLASLYLYVHHGIAFSKSWRFWYAADLLGLATATPLYLSYHHDRLFTGRSRRELTVLFVALCLVCVVVFDFSTYPTLWLVLLVLMLLGVRGGYTASALGLLLVIAIGGYFTIIGRGPLGTSISHSLGSRMFIFQAFTAVTMVVLYLTEVAVASNRAAQAALRKSEARYRSLADELELRVEERTLDLQHEITEREAVQNDLVHAKILAEEANHAKSAFLANMSHELRTPLNAILGYSEMLEDDAAEEGRMHVVEDLRRVQRAGHHLLHIINDVLDLAKIESGKIDVFPKKVEVSSIVTDLVGTIEPLAAANSNELRIEVESPAAIIEIDAVKFKQCLLNLLSNACKFTRDGTVILRIRASNDPALPGMNWEVQDSGIGISKADQLRLFRPFTQVDNTFTRRHDGTGLGLAISQRLIRIMGGDITVISEVGKGSTFTLHLPERLVNPATPAPSPVKHPVFATEVDA</sequence>
<evidence type="ECO:0000256" key="2">
    <source>
        <dbReference type="ARBA" id="ARBA00004651"/>
    </source>
</evidence>
<evidence type="ECO:0000256" key="15">
    <source>
        <dbReference type="SAM" id="Phobius"/>
    </source>
</evidence>
<dbReference type="Gene3D" id="3.30.565.10">
    <property type="entry name" value="Histidine kinase-like ATPase, C-terminal domain"/>
    <property type="match status" value="1"/>
</dbReference>
<dbReference type="CDD" id="cd16922">
    <property type="entry name" value="HATPase_EvgS-ArcB-TorS-like"/>
    <property type="match status" value="1"/>
</dbReference>
<dbReference type="InterPro" id="IPR004358">
    <property type="entry name" value="Sig_transdc_His_kin-like_C"/>
</dbReference>
<feature type="domain" description="Histidine kinase" evidence="16">
    <location>
        <begin position="369"/>
        <end position="591"/>
    </location>
</feature>
<feature type="transmembrane region" description="Helical" evidence="15">
    <location>
        <begin position="74"/>
        <end position="93"/>
    </location>
</feature>
<dbReference type="PRINTS" id="PR00344">
    <property type="entry name" value="BCTRLSENSOR"/>
</dbReference>
<feature type="transmembrane region" description="Helical" evidence="15">
    <location>
        <begin position="49"/>
        <end position="67"/>
    </location>
</feature>
<keyword evidence="14" id="KW-0131">Cell cycle</keyword>
<comment type="catalytic activity">
    <reaction evidence="1">
        <text>ATP + protein L-histidine = ADP + protein N-phospho-L-histidine.</text>
        <dbReference type="EC" id="2.7.13.3"/>
    </reaction>
</comment>
<dbReference type="Pfam" id="PF00512">
    <property type="entry name" value="HisKA"/>
    <property type="match status" value="1"/>
</dbReference>
<keyword evidence="13 15" id="KW-0472">Membrane</keyword>
<keyword evidence="6" id="KW-0808">Transferase</keyword>
<feature type="transmembrane region" description="Helical" evidence="15">
    <location>
        <begin position="242"/>
        <end position="263"/>
    </location>
</feature>
<dbReference type="GO" id="GO:0005524">
    <property type="term" value="F:ATP binding"/>
    <property type="evidence" value="ECO:0007669"/>
    <property type="project" value="UniProtKB-KW"/>
</dbReference>
<dbReference type="InterPro" id="IPR005467">
    <property type="entry name" value="His_kinase_dom"/>
</dbReference>
<dbReference type="Pfam" id="PF02518">
    <property type="entry name" value="HATPase_c"/>
    <property type="match status" value="1"/>
</dbReference>
<dbReference type="InterPro" id="IPR007895">
    <property type="entry name" value="MASE1"/>
</dbReference>
<evidence type="ECO:0000256" key="12">
    <source>
        <dbReference type="ARBA" id="ARBA00023012"/>
    </source>
</evidence>
<evidence type="ECO:0000313" key="18">
    <source>
        <dbReference type="Proteomes" id="UP000236728"/>
    </source>
</evidence>
<dbReference type="InterPro" id="IPR036890">
    <property type="entry name" value="HATPase_C_sf"/>
</dbReference>
<keyword evidence="8" id="KW-0547">Nucleotide-binding</keyword>
<keyword evidence="4" id="KW-1003">Cell membrane</keyword>
<dbReference type="CDD" id="cd00082">
    <property type="entry name" value="HisKA"/>
    <property type="match status" value="1"/>
</dbReference>
<dbReference type="EC" id="2.7.13.3" evidence="3"/>
<gene>
    <name evidence="17" type="ORF">SAMN05421819_3283</name>
</gene>
<evidence type="ECO:0000256" key="5">
    <source>
        <dbReference type="ARBA" id="ARBA00022553"/>
    </source>
</evidence>
<evidence type="ECO:0000256" key="9">
    <source>
        <dbReference type="ARBA" id="ARBA00022777"/>
    </source>
</evidence>
<keyword evidence="11 15" id="KW-1133">Transmembrane helix</keyword>
<dbReference type="AlphaFoldDB" id="A0A1H6AUS1"/>
<keyword evidence="10" id="KW-0067">ATP-binding</keyword>
<evidence type="ECO:0000256" key="8">
    <source>
        <dbReference type="ARBA" id="ARBA00022741"/>
    </source>
</evidence>
<feature type="transmembrane region" description="Helical" evidence="15">
    <location>
        <begin position="133"/>
        <end position="158"/>
    </location>
</feature>
<dbReference type="PROSITE" id="PS50109">
    <property type="entry name" value="HIS_KIN"/>
    <property type="match status" value="1"/>
</dbReference>